<feature type="chain" id="PRO_5024426321" description="Cyclophilin-like domain-containing protein" evidence="1">
    <location>
        <begin position="26"/>
        <end position="155"/>
    </location>
</feature>
<dbReference type="InterPro" id="IPR029000">
    <property type="entry name" value="Cyclophilin-like_dom_sf"/>
</dbReference>
<dbReference type="KEGG" id="dwd:DSCW_16430"/>
<dbReference type="Pfam" id="PF18050">
    <property type="entry name" value="Cyclophil_like2"/>
    <property type="match status" value="1"/>
</dbReference>
<dbReference type="InterPro" id="IPR041183">
    <property type="entry name" value="Cyclophilin-like"/>
</dbReference>
<feature type="signal peptide" evidence="1">
    <location>
        <begin position="1"/>
        <end position="25"/>
    </location>
</feature>
<dbReference type="Proteomes" id="UP000427769">
    <property type="component" value="Chromosome"/>
</dbReference>
<evidence type="ECO:0000256" key="1">
    <source>
        <dbReference type="SAM" id="SignalP"/>
    </source>
</evidence>
<gene>
    <name evidence="3" type="ORF">DSCW_16430</name>
</gene>
<name>A0A5K7YXY8_9BACT</name>
<keyword evidence="4" id="KW-1185">Reference proteome</keyword>
<dbReference type="AlphaFoldDB" id="A0A5K7YXY8"/>
<dbReference type="Gene3D" id="2.40.100.20">
    <property type="match status" value="1"/>
</dbReference>
<evidence type="ECO:0000313" key="3">
    <source>
        <dbReference type="EMBL" id="BBO74226.1"/>
    </source>
</evidence>
<reference evidence="3 4" key="1">
    <citation type="submission" date="2019-11" db="EMBL/GenBank/DDBJ databases">
        <title>Comparative genomics of hydrocarbon-degrading Desulfosarcina strains.</title>
        <authorList>
            <person name="Watanabe M."/>
            <person name="Kojima H."/>
            <person name="Fukui M."/>
        </authorList>
    </citation>
    <scope>NUCLEOTIDE SEQUENCE [LARGE SCALE GENOMIC DNA]</scope>
    <source>
        <strain evidence="3 4">PP31</strain>
    </source>
</reference>
<keyword evidence="1" id="KW-0732">Signal</keyword>
<dbReference type="RefSeq" id="WP_170302190.1">
    <property type="nucleotide sequence ID" value="NZ_AP021875.1"/>
</dbReference>
<dbReference type="SUPFAM" id="SSF50891">
    <property type="entry name" value="Cyclophilin-like"/>
    <property type="match status" value="1"/>
</dbReference>
<dbReference type="PROSITE" id="PS51257">
    <property type="entry name" value="PROKAR_LIPOPROTEIN"/>
    <property type="match status" value="1"/>
</dbReference>
<evidence type="ECO:0000259" key="2">
    <source>
        <dbReference type="Pfam" id="PF18050"/>
    </source>
</evidence>
<dbReference type="EMBL" id="AP021875">
    <property type="protein sequence ID" value="BBO74226.1"/>
    <property type="molecule type" value="Genomic_DNA"/>
</dbReference>
<proteinExistence type="predicted"/>
<protein>
    <recommendedName>
        <fullName evidence="2">Cyclophilin-like domain-containing protein</fullName>
    </recommendedName>
</protein>
<feature type="domain" description="Cyclophilin-like" evidence="2">
    <location>
        <begin position="42"/>
        <end position="151"/>
    </location>
</feature>
<accession>A0A5K7YXY8</accession>
<evidence type="ECO:0000313" key="4">
    <source>
        <dbReference type="Proteomes" id="UP000427769"/>
    </source>
</evidence>
<organism evidence="3 4">
    <name type="scientific">Desulfosarcina widdelii</name>
    <dbReference type="NCBI Taxonomy" id="947919"/>
    <lineage>
        <taxon>Bacteria</taxon>
        <taxon>Pseudomonadati</taxon>
        <taxon>Thermodesulfobacteriota</taxon>
        <taxon>Desulfobacteria</taxon>
        <taxon>Desulfobacterales</taxon>
        <taxon>Desulfosarcinaceae</taxon>
        <taxon>Desulfosarcina</taxon>
    </lineage>
</organism>
<sequence>MKSLLSFSAVMLMLLSFAGCSTVHASNAGSKTSNENGTKITLTIGNTVIPAILHNTAPARDLAAMLPVTVSLNRGPVDYCGGFAPMHYEKKDVQAGYRSGDLAYWIPGRDFVIFTETKEASSGNPDLVILGQISTDIQAVRDLGSTIKVTIDLDR</sequence>